<dbReference type="EMBL" id="JARIHO010000094">
    <property type="protein sequence ID" value="KAJ7306184.1"/>
    <property type="molecule type" value="Genomic_DNA"/>
</dbReference>
<gene>
    <name evidence="2" type="ORF">DFH08DRAFT_720990</name>
</gene>
<feature type="coiled-coil region" evidence="1">
    <location>
        <begin position="48"/>
        <end position="89"/>
    </location>
</feature>
<name>A0AAD6Z494_9AGAR</name>
<evidence type="ECO:0000256" key="1">
    <source>
        <dbReference type="SAM" id="Coils"/>
    </source>
</evidence>
<evidence type="ECO:0000313" key="3">
    <source>
        <dbReference type="Proteomes" id="UP001218218"/>
    </source>
</evidence>
<reference evidence="2" key="1">
    <citation type="submission" date="2023-03" db="EMBL/GenBank/DDBJ databases">
        <title>Massive genome expansion in bonnet fungi (Mycena s.s.) driven by repeated elements and novel gene families across ecological guilds.</title>
        <authorList>
            <consortium name="Lawrence Berkeley National Laboratory"/>
            <person name="Harder C.B."/>
            <person name="Miyauchi S."/>
            <person name="Viragh M."/>
            <person name="Kuo A."/>
            <person name="Thoen E."/>
            <person name="Andreopoulos B."/>
            <person name="Lu D."/>
            <person name="Skrede I."/>
            <person name="Drula E."/>
            <person name="Henrissat B."/>
            <person name="Morin E."/>
            <person name="Kohler A."/>
            <person name="Barry K."/>
            <person name="LaButti K."/>
            <person name="Morin E."/>
            <person name="Salamov A."/>
            <person name="Lipzen A."/>
            <person name="Mereny Z."/>
            <person name="Hegedus B."/>
            <person name="Baldrian P."/>
            <person name="Stursova M."/>
            <person name="Weitz H."/>
            <person name="Taylor A."/>
            <person name="Grigoriev I.V."/>
            <person name="Nagy L.G."/>
            <person name="Martin F."/>
            <person name="Kauserud H."/>
        </authorList>
    </citation>
    <scope>NUCLEOTIDE SEQUENCE</scope>
    <source>
        <strain evidence="2">CBHHK002</strain>
    </source>
</reference>
<keyword evidence="1" id="KW-0175">Coiled coil</keyword>
<accession>A0AAD6Z494</accession>
<organism evidence="2 3">
    <name type="scientific">Mycena albidolilacea</name>
    <dbReference type="NCBI Taxonomy" id="1033008"/>
    <lineage>
        <taxon>Eukaryota</taxon>
        <taxon>Fungi</taxon>
        <taxon>Dikarya</taxon>
        <taxon>Basidiomycota</taxon>
        <taxon>Agaricomycotina</taxon>
        <taxon>Agaricomycetes</taxon>
        <taxon>Agaricomycetidae</taxon>
        <taxon>Agaricales</taxon>
        <taxon>Marasmiineae</taxon>
        <taxon>Mycenaceae</taxon>
        <taxon>Mycena</taxon>
    </lineage>
</organism>
<evidence type="ECO:0000313" key="2">
    <source>
        <dbReference type="EMBL" id="KAJ7306184.1"/>
    </source>
</evidence>
<sequence length="138" mass="15478">MPSTAICPHCLASLDPQLDSKPSPIPSDLLETNRPPTDPEILDIHGAIDEKRAQKTRLEARIAAVQSLLEKLRVDCDNLDDDIQAHEGTLSPLRRIPIELLSLIFVFASRFKYLEPTPWTASQVCHLWRTVALSQSEE</sequence>
<dbReference type="AlphaFoldDB" id="A0AAD6Z494"/>
<proteinExistence type="predicted"/>
<dbReference type="Proteomes" id="UP001218218">
    <property type="component" value="Unassembled WGS sequence"/>
</dbReference>
<keyword evidence="3" id="KW-1185">Reference proteome</keyword>
<protein>
    <recommendedName>
        <fullName evidence="4">F-box domain-containing protein</fullName>
    </recommendedName>
</protein>
<comment type="caution">
    <text evidence="2">The sequence shown here is derived from an EMBL/GenBank/DDBJ whole genome shotgun (WGS) entry which is preliminary data.</text>
</comment>
<evidence type="ECO:0008006" key="4">
    <source>
        <dbReference type="Google" id="ProtNLM"/>
    </source>
</evidence>